<dbReference type="EMBL" id="JAAIUW010000007">
    <property type="protein sequence ID" value="KAF7823424.1"/>
    <property type="molecule type" value="Genomic_DNA"/>
</dbReference>
<evidence type="ECO:0000313" key="2">
    <source>
        <dbReference type="Proteomes" id="UP000634136"/>
    </source>
</evidence>
<evidence type="ECO:0000313" key="1">
    <source>
        <dbReference type="EMBL" id="KAF7823424.1"/>
    </source>
</evidence>
<sequence length="48" mass="5565">MGAFGRFRELLDLEEGFEDLRMEEESRSIDTISVVMFDFQLESALSFA</sequence>
<reference evidence="1" key="1">
    <citation type="submission" date="2020-09" db="EMBL/GenBank/DDBJ databases">
        <title>Genome-Enabled Discovery of Anthraquinone Biosynthesis in Senna tora.</title>
        <authorList>
            <person name="Kang S.-H."/>
            <person name="Pandey R.P."/>
            <person name="Lee C.-M."/>
            <person name="Sim J.-S."/>
            <person name="Jeong J.-T."/>
            <person name="Choi B.-S."/>
            <person name="Jung M."/>
            <person name="Ginzburg D."/>
            <person name="Zhao K."/>
            <person name="Won S.Y."/>
            <person name="Oh T.-J."/>
            <person name="Yu Y."/>
            <person name="Kim N.-H."/>
            <person name="Lee O.R."/>
            <person name="Lee T.-H."/>
            <person name="Bashyal P."/>
            <person name="Kim T.-S."/>
            <person name="Lee W.-H."/>
            <person name="Kawkins C."/>
            <person name="Kim C.-K."/>
            <person name="Kim J.S."/>
            <person name="Ahn B.O."/>
            <person name="Rhee S.Y."/>
            <person name="Sohng J.K."/>
        </authorList>
    </citation>
    <scope>NUCLEOTIDE SEQUENCE</scope>
    <source>
        <tissue evidence="1">Leaf</tissue>
    </source>
</reference>
<protein>
    <submittedName>
        <fullName evidence="1">Uncharacterized protein</fullName>
    </submittedName>
</protein>
<accession>A0A834TT24</accession>
<comment type="caution">
    <text evidence="1">The sequence shown here is derived from an EMBL/GenBank/DDBJ whole genome shotgun (WGS) entry which is preliminary data.</text>
</comment>
<gene>
    <name evidence="1" type="ORF">G2W53_021568</name>
</gene>
<dbReference type="Proteomes" id="UP000634136">
    <property type="component" value="Unassembled WGS sequence"/>
</dbReference>
<organism evidence="1 2">
    <name type="scientific">Senna tora</name>
    <dbReference type="NCBI Taxonomy" id="362788"/>
    <lineage>
        <taxon>Eukaryota</taxon>
        <taxon>Viridiplantae</taxon>
        <taxon>Streptophyta</taxon>
        <taxon>Embryophyta</taxon>
        <taxon>Tracheophyta</taxon>
        <taxon>Spermatophyta</taxon>
        <taxon>Magnoliopsida</taxon>
        <taxon>eudicotyledons</taxon>
        <taxon>Gunneridae</taxon>
        <taxon>Pentapetalae</taxon>
        <taxon>rosids</taxon>
        <taxon>fabids</taxon>
        <taxon>Fabales</taxon>
        <taxon>Fabaceae</taxon>
        <taxon>Caesalpinioideae</taxon>
        <taxon>Cassia clade</taxon>
        <taxon>Senna</taxon>
    </lineage>
</organism>
<name>A0A834TT24_9FABA</name>
<keyword evidence="2" id="KW-1185">Reference proteome</keyword>
<dbReference type="AlphaFoldDB" id="A0A834TT24"/>
<proteinExistence type="predicted"/>